<dbReference type="RefSeq" id="WP_211328817.1">
    <property type="nucleotide sequence ID" value="NZ_BPFB01000001.1"/>
</dbReference>
<dbReference type="InterPro" id="IPR057744">
    <property type="entry name" value="OTAase-like"/>
</dbReference>
<dbReference type="SUPFAM" id="SSF51556">
    <property type="entry name" value="Metallo-dependent hydrolases"/>
    <property type="match status" value="1"/>
</dbReference>
<dbReference type="CDD" id="cd01299">
    <property type="entry name" value="Met_dep_hydrolase_A"/>
    <property type="match status" value="1"/>
</dbReference>
<feature type="domain" description="Amidohydrolase-related" evidence="2">
    <location>
        <begin position="77"/>
        <end position="342"/>
    </location>
</feature>
<evidence type="ECO:0000259" key="2">
    <source>
        <dbReference type="Pfam" id="PF01979"/>
    </source>
</evidence>
<reference evidence="3 4" key="1">
    <citation type="submission" date="2021-05" db="EMBL/GenBank/DDBJ databases">
        <title>Molecular characterization for Shewanella algae harboring chromosomal blaOXA-55-like strains isolated from clinical and environment sample.</title>
        <authorList>
            <person name="Ohama Y."/>
            <person name="Aoki K."/>
            <person name="Harada S."/>
            <person name="Moriya K."/>
            <person name="Ishii Y."/>
            <person name="Tateda K."/>
        </authorList>
    </citation>
    <scope>NUCLEOTIDE SEQUENCE [LARGE SCALE GENOMIC DNA]</scope>
    <source>
        <strain evidence="3 4">LMG 23746</strain>
    </source>
</reference>
<proteinExistence type="predicted"/>
<dbReference type="PANTHER" id="PTHR43135:SF3">
    <property type="entry name" value="ALPHA-D-RIBOSE 1-METHYLPHOSPHONATE 5-TRIPHOSPHATE DIPHOSPHATASE"/>
    <property type="match status" value="1"/>
</dbReference>
<keyword evidence="4" id="KW-1185">Reference proteome</keyword>
<dbReference type="SUPFAM" id="SSF51338">
    <property type="entry name" value="Composite domain of metallo-dependent hydrolases"/>
    <property type="match status" value="1"/>
</dbReference>
<evidence type="ECO:0000313" key="4">
    <source>
        <dbReference type="Proteomes" id="UP000761574"/>
    </source>
</evidence>
<feature type="signal peptide" evidence="1">
    <location>
        <begin position="1"/>
        <end position="20"/>
    </location>
</feature>
<sequence length="345" mass="37456">MDIKLITLMCSLALSPACLAQTYLFKNVHIFDGSSANLSSAKNVYIENQHIKKIENYTSETLNASVEGVVIDGQGKTLMPGLIDAHTHLMLAGLPQQTLLLADQGFINIAAAKTASEMLQRGYTSVRDLGGPVFGLKLAIDKHITTGPRIWPSGAFISQTGGHGDFRLPNELIATDVEHTQAVKTGTTTIADSPADVRKHAREQLALGASQIKVMAGGGVSSLYDPIDVTQYSAEEIRAATEAAANWNTYVTVHAYTPKAINRAIDAGVRCIEHGQLIDEVTAKRIAKEGIWWSLQPFTSDRKSTFSEGSEQRKKQLKVEEGTLTAFKLAKKYKAKVAWGTDILF</sequence>
<dbReference type="Proteomes" id="UP000761574">
    <property type="component" value="Unassembled WGS sequence"/>
</dbReference>
<gene>
    <name evidence="3" type="ORF">TUM4630_01300</name>
</gene>
<dbReference type="InterPro" id="IPR032466">
    <property type="entry name" value="Metal_Hydrolase"/>
</dbReference>
<dbReference type="EMBL" id="BPFB01000001">
    <property type="protein sequence ID" value="GIU41803.1"/>
    <property type="molecule type" value="Genomic_DNA"/>
</dbReference>
<evidence type="ECO:0000256" key="1">
    <source>
        <dbReference type="SAM" id="SignalP"/>
    </source>
</evidence>
<dbReference type="InterPro" id="IPR011059">
    <property type="entry name" value="Metal-dep_hydrolase_composite"/>
</dbReference>
<dbReference type="Gene3D" id="2.30.40.10">
    <property type="entry name" value="Urease, subunit C, domain 1"/>
    <property type="match status" value="1"/>
</dbReference>
<organism evidence="3 4">
    <name type="scientific">Shewanella algidipiscicola</name>
    <dbReference type="NCBI Taxonomy" id="614070"/>
    <lineage>
        <taxon>Bacteria</taxon>
        <taxon>Pseudomonadati</taxon>
        <taxon>Pseudomonadota</taxon>
        <taxon>Gammaproteobacteria</taxon>
        <taxon>Alteromonadales</taxon>
        <taxon>Shewanellaceae</taxon>
        <taxon>Shewanella</taxon>
    </lineage>
</organism>
<dbReference type="PANTHER" id="PTHR43135">
    <property type="entry name" value="ALPHA-D-RIBOSE 1-METHYLPHOSPHONATE 5-TRIPHOSPHATE DIPHOSPHATASE"/>
    <property type="match status" value="1"/>
</dbReference>
<comment type="caution">
    <text evidence="3">The sequence shown here is derived from an EMBL/GenBank/DDBJ whole genome shotgun (WGS) entry which is preliminary data.</text>
</comment>
<dbReference type="Pfam" id="PF01979">
    <property type="entry name" value="Amidohydro_1"/>
    <property type="match status" value="1"/>
</dbReference>
<evidence type="ECO:0000313" key="3">
    <source>
        <dbReference type="EMBL" id="GIU41803.1"/>
    </source>
</evidence>
<keyword evidence="1" id="KW-0732">Signal</keyword>
<accession>A0ABQ4P2Z1</accession>
<feature type="chain" id="PRO_5046772716" description="Amidohydrolase-related domain-containing protein" evidence="1">
    <location>
        <begin position="21"/>
        <end position="345"/>
    </location>
</feature>
<protein>
    <recommendedName>
        <fullName evidence="2">Amidohydrolase-related domain-containing protein</fullName>
    </recommendedName>
</protein>
<dbReference type="InterPro" id="IPR051781">
    <property type="entry name" value="Metallo-dep_Hydrolase"/>
</dbReference>
<dbReference type="Gene3D" id="3.20.20.140">
    <property type="entry name" value="Metal-dependent hydrolases"/>
    <property type="match status" value="1"/>
</dbReference>
<name>A0ABQ4P2Z1_9GAMM</name>
<dbReference type="InterPro" id="IPR006680">
    <property type="entry name" value="Amidohydro-rel"/>
</dbReference>